<evidence type="ECO:0000256" key="1">
    <source>
        <dbReference type="ARBA" id="ARBA00004123"/>
    </source>
</evidence>
<dbReference type="InterPro" id="IPR021384">
    <property type="entry name" value="Mediator_Med21"/>
</dbReference>
<dbReference type="GO" id="GO:0003712">
    <property type="term" value="F:transcription coregulator activity"/>
    <property type="evidence" value="ECO:0007669"/>
    <property type="project" value="TreeGrafter"/>
</dbReference>
<keyword evidence="4 8" id="KW-0805">Transcription regulation</keyword>
<dbReference type="GO" id="GO:0006357">
    <property type="term" value="P:regulation of transcription by RNA polymerase II"/>
    <property type="evidence" value="ECO:0007669"/>
    <property type="project" value="TreeGrafter"/>
</dbReference>
<evidence type="ECO:0000313" key="11">
    <source>
        <dbReference type="Proteomes" id="UP001139887"/>
    </source>
</evidence>
<dbReference type="GO" id="GO:0016592">
    <property type="term" value="C:mediator complex"/>
    <property type="evidence" value="ECO:0007669"/>
    <property type="project" value="UniProtKB-UniRule"/>
</dbReference>
<evidence type="ECO:0000313" key="10">
    <source>
        <dbReference type="EMBL" id="KAJ2844925.1"/>
    </source>
</evidence>
<keyword evidence="5 8" id="KW-0010">Activator</keyword>
<accession>A0A9W8I3W7</accession>
<evidence type="ECO:0000256" key="5">
    <source>
        <dbReference type="ARBA" id="ARBA00023159"/>
    </source>
</evidence>
<organism evidence="10 11">
    <name type="scientific">Coemansia brasiliensis</name>
    <dbReference type="NCBI Taxonomy" id="2650707"/>
    <lineage>
        <taxon>Eukaryota</taxon>
        <taxon>Fungi</taxon>
        <taxon>Fungi incertae sedis</taxon>
        <taxon>Zoopagomycota</taxon>
        <taxon>Kickxellomycotina</taxon>
        <taxon>Kickxellomycetes</taxon>
        <taxon>Kickxellales</taxon>
        <taxon>Kickxellaceae</taxon>
        <taxon>Coemansia</taxon>
    </lineage>
</organism>
<comment type="subcellular location">
    <subcellularLocation>
        <location evidence="1 8">Nucleus</location>
    </subcellularLocation>
</comment>
<proteinExistence type="inferred from homology"/>
<keyword evidence="6 8" id="KW-0804">Transcription</keyword>
<comment type="similarity">
    <text evidence="2 8">Belongs to the Mediator complex subunit 21 family.</text>
</comment>
<comment type="caution">
    <text evidence="10">The sequence shown here is derived from an EMBL/GenBank/DDBJ whole genome shotgun (WGS) entry which is preliminary data.</text>
</comment>
<sequence>MDEANAKAAGVEIDRVTQLQDSIDECKMLFKSLHYLHKRAGMVQVSSDIPVTQQNSNAENADDFSLRTREIATDICRQAKKIDALIEALPGASISDSELETEFQRLNEENKQATLELQQAKEQACNLSDKLSAMLKTIADNAGKA</sequence>
<evidence type="ECO:0000256" key="9">
    <source>
        <dbReference type="SAM" id="Coils"/>
    </source>
</evidence>
<keyword evidence="9" id="KW-0175">Coiled coil</keyword>
<dbReference type="SUPFAM" id="SSF140718">
    <property type="entry name" value="Mediator hinge subcomplex-like"/>
    <property type="match status" value="1"/>
</dbReference>
<evidence type="ECO:0000256" key="2">
    <source>
        <dbReference type="ARBA" id="ARBA00005770"/>
    </source>
</evidence>
<dbReference type="InterPro" id="IPR037212">
    <property type="entry name" value="Med7/Med21-like"/>
</dbReference>
<evidence type="ECO:0000256" key="4">
    <source>
        <dbReference type="ARBA" id="ARBA00023015"/>
    </source>
</evidence>
<comment type="function">
    <text evidence="8">Component of the Mediator complex, a coactivator involved in the regulated transcription of nearly all RNA polymerase II-dependent genes. Mediator functions as a bridge to convey information from gene-specific regulatory proteins to the basal RNA polymerase II transcription machinery. Mediator is recruited to promoters by direct interactions with regulatory proteins and serves as a scaffold for the assembly of a functional preinitiation complex with RNA polymerase II and the general transcription factors.</text>
</comment>
<dbReference type="Gene3D" id="6.10.280.10">
    <property type="entry name" value="Mediator complex, subunit Med21"/>
    <property type="match status" value="1"/>
</dbReference>
<evidence type="ECO:0000256" key="6">
    <source>
        <dbReference type="ARBA" id="ARBA00023163"/>
    </source>
</evidence>
<comment type="subunit">
    <text evidence="8">Component of the Mediator complex.</text>
</comment>
<keyword evidence="7 8" id="KW-0539">Nucleus</keyword>
<reference evidence="10" key="1">
    <citation type="submission" date="2022-07" db="EMBL/GenBank/DDBJ databases">
        <title>Phylogenomic reconstructions and comparative analyses of Kickxellomycotina fungi.</title>
        <authorList>
            <person name="Reynolds N.K."/>
            <person name="Stajich J.E."/>
            <person name="Barry K."/>
            <person name="Grigoriev I.V."/>
            <person name="Crous P."/>
            <person name="Smith M.E."/>
        </authorList>
    </citation>
    <scope>NUCLEOTIDE SEQUENCE</scope>
    <source>
        <strain evidence="10">NRRL 1566</strain>
    </source>
</reference>
<dbReference type="Proteomes" id="UP001139887">
    <property type="component" value="Unassembled WGS sequence"/>
</dbReference>
<evidence type="ECO:0000256" key="7">
    <source>
        <dbReference type="ARBA" id="ARBA00023242"/>
    </source>
</evidence>
<protein>
    <recommendedName>
        <fullName evidence="3 8">Mediator of RNA polymerase II transcription subunit 21</fullName>
    </recommendedName>
</protein>
<dbReference type="Pfam" id="PF11221">
    <property type="entry name" value="Med21"/>
    <property type="match status" value="1"/>
</dbReference>
<gene>
    <name evidence="10" type="ORF">IWW36_004995</name>
</gene>
<dbReference type="PANTHER" id="PTHR13381:SF0">
    <property type="entry name" value="MEDIATOR OF RNA POLYMERASE II TRANSCRIPTION SUBUNIT 21"/>
    <property type="match status" value="1"/>
</dbReference>
<evidence type="ECO:0000256" key="3">
    <source>
        <dbReference type="ARBA" id="ARBA00019691"/>
    </source>
</evidence>
<evidence type="ECO:0000256" key="8">
    <source>
        <dbReference type="RuleBase" id="RU366036"/>
    </source>
</evidence>
<feature type="coiled-coil region" evidence="9">
    <location>
        <begin position="96"/>
        <end position="123"/>
    </location>
</feature>
<dbReference type="OrthoDB" id="526653at2759"/>
<dbReference type="PANTHER" id="PTHR13381">
    <property type="entry name" value="RNA POLYMERASE II HOLOENZYME COMPONENT SRB7"/>
    <property type="match status" value="1"/>
</dbReference>
<dbReference type="AlphaFoldDB" id="A0A9W8I3W7"/>
<name>A0A9W8I3W7_9FUNG</name>
<dbReference type="EMBL" id="JANBUW010000945">
    <property type="protein sequence ID" value="KAJ2844925.1"/>
    <property type="molecule type" value="Genomic_DNA"/>
</dbReference>
<keyword evidence="11" id="KW-1185">Reference proteome</keyword>